<comment type="caution">
    <text evidence="1">The sequence shown here is derived from an EMBL/GenBank/DDBJ whole genome shotgun (WGS) entry which is preliminary data.</text>
</comment>
<keyword evidence="2" id="KW-1185">Reference proteome</keyword>
<organism evidence="1 2">
    <name type="scientific">Rosa chinensis</name>
    <name type="common">China rose</name>
    <dbReference type="NCBI Taxonomy" id="74649"/>
    <lineage>
        <taxon>Eukaryota</taxon>
        <taxon>Viridiplantae</taxon>
        <taxon>Streptophyta</taxon>
        <taxon>Embryophyta</taxon>
        <taxon>Tracheophyta</taxon>
        <taxon>Spermatophyta</taxon>
        <taxon>Magnoliopsida</taxon>
        <taxon>eudicotyledons</taxon>
        <taxon>Gunneridae</taxon>
        <taxon>Pentapetalae</taxon>
        <taxon>rosids</taxon>
        <taxon>fabids</taxon>
        <taxon>Rosales</taxon>
        <taxon>Rosaceae</taxon>
        <taxon>Rosoideae</taxon>
        <taxon>Rosoideae incertae sedis</taxon>
        <taxon>Rosa</taxon>
    </lineage>
</organism>
<proteinExistence type="predicted"/>
<evidence type="ECO:0000313" key="2">
    <source>
        <dbReference type="Proteomes" id="UP000238479"/>
    </source>
</evidence>
<gene>
    <name evidence="1" type="ORF">RchiOBHm_Chr1g0316971</name>
</gene>
<reference evidence="1 2" key="1">
    <citation type="journal article" date="2018" name="Nat. Genet.">
        <title>The Rosa genome provides new insights in the design of modern roses.</title>
        <authorList>
            <person name="Bendahmane M."/>
        </authorList>
    </citation>
    <scope>NUCLEOTIDE SEQUENCE [LARGE SCALE GENOMIC DNA]</scope>
    <source>
        <strain evidence="2">cv. Old Blush</strain>
    </source>
</reference>
<evidence type="ECO:0000313" key="1">
    <source>
        <dbReference type="EMBL" id="PRQ54733.1"/>
    </source>
</evidence>
<dbReference type="AlphaFoldDB" id="A0A2P6S7R8"/>
<dbReference type="EMBL" id="PDCK01000039">
    <property type="protein sequence ID" value="PRQ54733.1"/>
    <property type="molecule type" value="Genomic_DNA"/>
</dbReference>
<sequence>MVGIIHSLRPDGRSSELVILSRCTRMSTFLLICFCFHQAMRMAFAMWKL</sequence>
<name>A0A2P6S7R8_ROSCH</name>
<dbReference type="Gramene" id="PRQ54733">
    <property type="protein sequence ID" value="PRQ54733"/>
    <property type="gene ID" value="RchiOBHm_Chr1g0316971"/>
</dbReference>
<accession>A0A2P6S7R8</accession>
<protein>
    <submittedName>
        <fullName evidence="1">Uncharacterized protein</fullName>
    </submittedName>
</protein>
<dbReference type="Proteomes" id="UP000238479">
    <property type="component" value="Chromosome 1"/>
</dbReference>